<name>A0A4Y2T0B6_ARAVE</name>
<reference evidence="2 3" key="1">
    <citation type="journal article" date="2019" name="Sci. Rep.">
        <title>Orb-weaving spider Araneus ventricosus genome elucidates the spidroin gene catalogue.</title>
        <authorList>
            <person name="Kono N."/>
            <person name="Nakamura H."/>
            <person name="Ohtoshi R."/>
            <person name="Moran D.A.P."/>
            <person name="Shinohara A."/>
            <person name="Yoshida Y."/>
            <person name="Fujiwara M."/>
            <person name="Mori M."/>
            <person name="Tomita M."/>
            <person name="Arakawa K."/>
        </authorList>
    </citation>
    <scope>NUCLEOTIDE SEQUENCE [LARGE SCALE GENOMIC DNA]</scope>
</reference>
<feature type="domain" description="PiggyBac transposable element-derived protein" evidence="1">
    <location>
        <begin position="3"/>
        <end position="368"/>
    </location>
</feature>
<proteinExistence type="predicted"/>
<dbReference type="OrthoDB" id="6427290at2759"/>
<dbReference type="PANTHER" id="PTHR46599:SF3">
    <property type="entry name" value="PIGGYBAC TRANSPOSABLE ELEMENT-DERIVED PROTEIN 4"/>
    <property type="match status" value="1"/>
</dbReference>
<dbReference type="AlphaFoldDB" id="A0A4Y2T0B6"/>
<sequence length="472" mass="55489">MVLVEETNRYALDILNIHGETSDKRKHAPAWKLTDNNEILKFLGLVLLMGHIEKDSLQDYWTVNDLIETPVFRKVMPRDRFLIILKFLHFSDNSLKECRDSPTYDRLWKIRKIFECFNRAFKEVYDPTENLSLDEVIIKFKGRVLFKQYIPKKRKQWGIKMYKIADATGYTYDMRVYLGKEKLKENLSPSASYNVVSTMAECVKEKGHKLFMDNFFSSPKLFHDLLTEKKINSCGTIRCNRKYFPKDLAPKKMKQGDVAAKFCNGMTALCWKDKRHVYMLTNMHSPKNEFVVEERKRCKRKFEDEVAECGIKKLTTTKPKIVADYNKHMGYVDLGDRMASTYTFTRRTRKWTKKLFFSLIGIAVLNAFLMFKSNQTKSNFSLKEFRMNLITSLIGNINSKVAEPSVTPKLKSNDDTKFSHWPIDEKKRRRCACCARKDKQKRTTIICKACNVALCIDQKCFEEYHTIYLKMI</sequence>
<accession>A0A4Y2T0B6</accession>
<dbReference type="EMBL" id="BGPR01024682">
    <property type="protein sequence ID" value="GBN92936.1"/>
    <property type="molecule type" value="Genomic_DNA"/>
</dbReference>
<evidence type="ECO:0000259" key="1">
    <source>
        <dbReference type="Pfam" id="PF13843"/>
    </source>
</evidence>
<dbReference type="Pfam" id="PF13843">
    <property type="entry name" value="DDE_Tnp_1_7"/>
    <property type="match status" value="1"/>
</dbReference>
<organism evidence="2 3">
    <name type="scientific">Araneus ventricosus</name>
    <name type="common">Orbweaver spider</name>
    <name type="synonym">Epeira ventricosa</name>
    <dbReference type="NCBI Taxonomy" id="182803"/>
    <lineage>
        <taxon>Eukaryota</taxon>
        <taxon>Metazoa</taxon>
        <taxon>Ecdysozoa</taxon>
        <taxon>Arthropoda</taxon>
        <taxon>Chelicerata</taxon>
        <taxon>Arachnida</taxon>
        <taxon>Araneae</taxon>
        <taxon>Araneomorphae</taxon>
        <taxon>Entelegynae</taxon>
        <taxon>Araneoidea</taxon>
        <taxon>Araneidae</taxon>
        <taxon>Araneus</taxon>
    </lineage>
</organism>
<gene>
    <name evidence="2" type="primary">PGBD4_544</name>
    <name evidence="2" type="ORF">AVEN_44386_1</name>
</gene>
<dbReference type="Proteomes" id="UP000499080">
    <property type="component" value="Unassembled WGS sequence"/>
</dbReference>
<comment type="caution">
    <text evidence="2">The sequence shown here is derived from an EMBL/GenBank/DDBJ whole genome shotgun (WGS) entry which is preliminary data.</text>
</comment>
<evidence type="ECO:0000313" key="3">
    <source>
        <dbReference type="Proteomes" id="UP000499080"/>
    </source>
</evidence>
<dbReference type="PANTHER" id="PTHR46599">
    <property type="entry name" value="PIGGYBAC TRANSPOSABLE ELEMENT-DERIVED PROTEIN 4"/>
    <property type="match status" value="1"/>
</dbReference>
<evidence type="ECO:0000313" key="2">
    <source>
        <dbReference type="EMBL" id="GBN92936.1"/>
    </source>
</evidence>
<protein>
    <submittedName>
        <fullName evidence="2">PiggyBac transposable element-derived protein 4</fullName>
    </submittedName>
</protein>
<keyword evidence="3" id="KW-1185">Reference proteome</keyword>
<dbReference type="InterPro" id="IPR029526">
    <property type="entry name" value="PGBD"/>
</dbReference>